<accession>A0A3M6TK63</accession>
<dbReference type="EMBL" id="RCHS01003437">
    <property type="protein sequence ID" value="RMX41833.1"/>
    <property type="molecule type" value="Genomic_DNA"/>
</dbReference>
<name>A0A3M6TK63_POCDA</name>
<dbReference type="Proteomes" id="UP000275408">
    <property type="component" value="Unassembled WGS sequence"/>
</dbReference>
<keyword evidence="2" id="KW-1185">Reference proteome</keyword>
<dbReference type="OrthoDB" id="5989105at2759"/>
<comment type="caution">
    <text evidence="1">The sequence shown here is derived from an EMBL/GenBank/DDBJ whole genome shotgun (WGS) entry which is preliminary data.</text>
</comment>
<reference evidence="1 2" key="1">
    <citation type="journal article" date="2018" name="Sci. Rep.">
        <title>Comparative analysis of the Pocillopora damicornis genome highlights role of immune system in coral evolution.</title>
        <authorList>
            <person name="Cunning R."/>
            <person name="Bay R.A."/>
            <person name="Gillette P."/>
            <person name="Baker A.C."/>
            <person name="Traylor-Knowles N."/>
        </authorList>
    </citation>
    <scope>NUCLEOTIDE SEQUENCE [LARGE SCALE GENOMIC DNA]</scope>
    <source>
        <strain evidence="1">RSMAS</strain>
        <tissue evidence="1">Whole animal</tissue>
    </source>
</reference>
<evidence type="ECO:0000313" key="1">
    <source>
        <dbReference type="EMBL" id="RMX41833.1"/>
    </source>
</evidence>
<sequence length="187" mass="21895">MEEDFHALITPDQIRQFETNNAARDALCLLGAQNIQITQARNKSIRHFLLIEISNPKKILDKVRGMWRFPSSTQSEPMNLPDEQETLEQRVERSLDVDKNRPCEIQTKTTEASDVRYLFSSLELDRLRAMLKEMITTSVPISKPRVKEILQKEDGAKYLLQKSSLETIINRVKYERRLERAFKTELF</sequence>
<gene>
    <name evidence="1" type="ORF">pdam_00012467</name>
</gene>
<organism evidence="1 2">
    <name type="scientific">Pocillopora damicornis</name>
    <name type="common">Cauliflower coral</name>
    <name type="synonym">Millepora damicornis</name>
    <dbReference type="NCBI Taxonomy" id="46731"/>
    <lineage>
        <taxon>Eukaryota</taxon>
        <taxon>Metazoa</taxon>
        <taxon>Cnidaria</taxon>
        <taxon>Anthozoa</taxon>
        <taxon>Hexacorallia</taxon>
        <taxon>Scleractinia</taxon>
        <taxon>Astrocoeniina</taxon>
        <taxon>Pocilloporidae</taxon>
        <taxon>Pocillopora</taxon>
    </lineage>
</organism>
<dbReference type="AlphaFoldDB" id="A0A3M6TK63"/>
<evidence type="ECO:0000313" key="2">
    <source>
        <dbReference type="Proteomes" id="UP000275408"/>
    </source>
</evidence>
<protein>
    <submittedName>
        <fullName evidence="1">Uncharacterized protein</fullName>
    </submittedName>
</protein>
<proteinExistence type="predicted"/>